<comment type="caution">
    <text evidence="1">The sequence shown here is derived from an EMBL/GenBank/DDBJ whole genome shotgun (WGS) entry which is preliminary data.</text>
</comment>
<evidence type="ECO:0000313" key="2">
    <source>
        <dbReference type="Proteomes" id="UP000499080"/>
    </source>
</evidence>
<name>A0A4Y2PM16_ARAVE</name>
<dbReference type="Proteomes" id="UP000499080">
    <property type="component" value="Unassembled WGS sequence"/>
</dbReference>
<dbReference type="EMBL" id="BGPR01011612">
    <property type="protein sequence ID" value="GBN52159.1"/>
    <property type="molecule type" value="Genomic_DNA"/>
</dbReference>
<sequence>MAKCRGFEPSIWVSPKCAELAAIPFALRKISSSTQSRFCIYTDSMSALETLPNSPVRVELAVCDRCVLIGTHLFEFDSLPKYSLLKIGMAVANNNYRSVPKFRFNRLEKGVQIA</sequence>
<protein>
    <recommendedName>
        <fullName evidence="3">RNase H type-1 domain-containing protein</fullName>
    </recommendedName>
</protein>
<dbReference type="OrthoDB" id="6433576at2759"/>
<dbReference type="AlphaFoldDB" id="A0A4Y2PM16"/>
<gene>
    <name evidence="1" type="ORF">AVEN_275408_1</name>
</gene>
<accession>A0A4Y2PM16</accession>
<evidence type="ECO:0008006" key="3">
    <source>
        <dbReference type="Google" id="ProtNLM"/>
    </source>
</evidence>
<evidence type="ECO:0000313" key="1">
    <source>
        <dbReference type="EMBL" id="GBN52159.1"/>
    </source>
</evidence>
<proteinExistence type="predicted"/>
<keyword evidence="2" id="KW-1185">Reference proteome</keyword>
<reference evidence="1 2" key="1">
    <citation type="journal article" date="2019" name="Sci. Rep.">
        <title>Orb-weaving spider Araneus ventricosus genome elucidates the spidroin gene catalogue.</title>
        <authorList>
            <person name="Kono N."/>
            <person name="Nakamura H."/>
            <person name="Ohtoshi R."/>
            <person name="Moran D.A.P."/>
            <person name="Shinohara A."/>
            <person name="Yoshida Y."/>
            <person name="Fujiwara M."/>
            <person name="Mori M."/>
            <person name="Tomita M."/>
            <person name="Arakawa K."/>
        </authorList>
    </citation>
    <scope>NUCLEOTIDE SEQUENCE [LARGE SCALE GENOMIC DNA]</scope>
</reference>
<organism evidence="1 2">
    <name type="scientific">Araneus ventricosus</name>
    <name type="common">Orbweaver spider</name>
    <name type="synonym">Epeira ventricosa</name>
    <dbReference type="NCBI Taxonomy" id="182803"/>
    <lineage>
        <taxon>Eukaryota</taxon>
        <taxon>Metazoa</taxon>
        <taxon>Ecdysozoa</taxon>
        <taxon>Arthropoda</taxon>
        <taxon>Chelicerata</taxon>
        <taxon>Arachnida</taxon>
        <taxon>Araneae</taxon>
        <taxon>Araneomorphae</taxon>
        <taxon>Entelegynae</taxon>
        <taxon>Araneoidea</taxon>
        <taxon>Araneidae</taxon>
        <taxon>Araneus</taxon>
    </lineage>
</organism>